<accession>A0A0F9GXR3</accession>
<evidence type="ECO:0000313" key="1">
    <source>
        <dbReference type="EMBL" id="KKM03600.1"/>
    </source>
</evidence>
<dbReference type="EMBL" id="LAZR01016648">
    <property type="protein sequence ID" value="KKM03600.1"/>
    <property type="molecule type" value="Genomic_DNA"/>
</dbReference>
<proteinExistence type="predicted"/>
<reference evidence="1" key="1">
    <citation type="journal article" date="2015" name="Nature">
        <title>Complex archaea that bridge the gap between prokaryotes and eukaryotes.</title>
        <authorList>
            <person name="Spang A."/>
            <person name="Saw J.H."/>
            <person name="Jorgensen S.L."/>
            <person name="Zaremba-Niedzwiedzka K."/>
            <person name="Martijn J."/>
            <person name="Lind A.E."/>
            <person name="van Eijk R."/>
            <person name="Schleper C."/>
            <person name="Guy L."/>
            <person name="Ettema T.J."/>
        </authorList>
    </citation>
    <scope>NUCLEOTIDE SEQUENCE</scope>
</reference>
<organism evidence="1">
    <name type="scientific">marine sediment metagenome</name>
    <dbReference type="NCBI Taxonomy" id="412755"/>
    <lineage>
        <taxon>unclassified sequences</taxon>
        <taxon>metagenomes</taxon>
        <taxon>ecological metagenomes</taxon>
    </lineage>
</organism>
<name>A0A0F9GXR3_9ZZZZ</name>
<dbReference type="AlphaFoldDB" id="A0A0F9GXR3"/>
<comment type="caution">
    <text evidence="1">The sequence shown here is derived from an EMBL/GenBank/DDBJ whole genome shotgun (WGS) entry which is preliminary data.</text>
</comment>
<gene>
    <name evidence="1" type="ORF">LCGC14_1772830</name>
</gene>
<protein>
    <submittedName>
        <fullName evidence="1">Uncharacterized protein</fullName>
    </submittedName>
</protein>
<sequence length="197" mass="22730">MSANNVVWCAKYKGSWHVFYSGCMDNTPAEPDYKDKRYSEFKYRSNALLYAHDVVDDINKESLKEGFVGVEYGVCEITIKDKDKIDIQDFVNHVEEMLKRLDTQLITKENRIKERLCVLEDEAKHTKNDVPERCKKCKALTDEGYCSSPTMCVKIYPFLAKHKDGCYQFTYCNECMAYPMGLGCPNIVKGPVQLKMV</sequence>